<dbReference type="InterPro" id="IPR001453">
    <property type="entry name" value="MoaB/Mog_dom"/>
</dbReference>
<dbReference type="GO" id="GO:0047884">
    <property type="term" value="F:FAD diphosphatase activity"/>
    <property type="evidence" value="ECO:0007669"/>
    <property type="project" value="TreeGrafter"/>
</dbReference>
<sequence length="296" mass="32964">MAASQTIRFNKPISTSACLIIGDEVLNGKVVDTNSGYFARFCFDLGVEMKRVEVIADDEGEIVEAVQRMSKNYDFVVTSGGIGPTHDDITYPSIAKAFNLPLTLHNETWTRMRKLSKSNKTNPSFDWETPSTMLTAKQRMALLPTGPNVRHVYISPDLWVPICIVDNVHILPGIPRMFEEFLEGLRPSLNVNSHNKQTRVLFSTPMKESEIAGFLTNLQEKVKQRGVKVGSYPRWGKTKNTVTLTGADKEYIEGLVDEVEKGVGGLRVSIEGEDDEQGKPEEIEKVEATTKGEVKS</sequence>
<feature type="compositionally biased region" description="Basic and acidic residues" evidence="1">
    <location>
        <begin position="277"/>
        <end position="296"/>
    </location>
</feature>
<evidence type="ECO:0000256" key="1">
    <source>
        <dbReference type="SAM" id="MobiDB-lite"/>
    </source>
</evidence>
<proteinExistence type="predicted"/>
<dbReference type="STRING" id="42251.A0A2T7A7K8"/>
<dbReference type="InterPro" id="IPR056596">
    <property type="entry name" value="FLAD1_M"/>
</dbReference>
<dbReference type="PANTHER" id="PTHR47675:SF1">
    <property type="entry name" value="MOLYBDOPTERIN BINDING DOMAIN PROTEIN (AFU_ORTHOLOGUE AFUA_5G11210)"/>
    <property type="match status" value="1"/>
</dbReference>
<dbReference type="GO" id="GO:0042726">
    <property type="term" value="P:flavin-containing compound metabolic process"/>
    <property type="evidence" value="ECO:0007669"/>
    <property type="project" value="TreeGrafter"/>
</dbReference>
<accession>A0A2T7A7K8</accession>
<feature type="domain" description="MoaB/Mog" evidence="2">
    <location>
        <begin position="17"/>
        <end position="192"/>
    </location>
</feature>
<dbReference type="SUPFAM" id="SSF53218">
    <property type="entry name" value="Molybdenum cofactor biosynthesis proteins"/>
    <property type="match status" value="1"/>
</dbReference>
<dbReference type="Pfam" id="PF00994">
    <property type="entry name" value="MoCF_biosynth"/>
    <property type="match status" value="1"/>
</dbReference>
<dbReference type="SMART" id="SM00852">
    <property type="entry name" value="MoCF_biosynth"/>
    <property type="match status" value="1"/>
</dbReference>
<dbReference type="CDD" id="cd00885">
    <property type="entry name" value="cinA"/>
    <property type="match status" value="1"/>
</dbReference>
<dbReference type="InterPro" id="IPR036425">
    <property type="entry name" value="MoaB/Mog-like_dom_sf"/>
</dbReference>
<dbReference type="PANTHER" id="PTHR47675">
    <property type="entry name" value="MOLYBDOPTERIN BINDING DOMAIN PROTEIN (AFU_ORTHOLOGUE AFUA_5G11210)"/>
    <property type="match status" value="1"/>
</dbReference>
<reference evidence="3 4" key="1">
    <citation type="submission" date="2017-04" db="EMBL/GenBank/DDBJ databases">
        <title>Draft genome sequence of Tuber borchii Vittad., a whitish edible truffle.</title>
        <authorList>
            <consortium name="DOE Joint Genome Institute"/>
            <person name="Murat C."/>
            <person name="Kuo A."/>
            <person name="Barry K.W."/>
            <person name="Clum A."/>
            <person name="Dockter R.B."/>
            <person name="Fauchery L."/>
            <person name="Iotti M."/>
            <person name="Kohler A."/>
            <person name="Labutti K."/>
            <person name="Lindquist E.A."/>
            <person name="Lipzen A."/>
            <person name="Ohm R.A."/>
            <person name="Wang M."/>
            <person name="Grigoriev I.V."/>
            <person name="Zambonelli A."/>
            <person name="Martin F.M."/>
        </authorList>
    </citation>
    <scope>NUCLEOTIDE SEQUENCE [LARGE SCALE GENOMIC DNA]</scope>
    <source>
        <strain evidence="3 4">Tbo3840</strain>
    </source>
</reference>
<keyword evidence="4" id="KW-1185">Reference proteome</keyword>
<comment type="caution">
    <text evidence="3">The sequence shown here is derived from an EMBL/GenBank/DDBJ whole genome shotgun (WGS) entry which is preliminary data.</text>
</comment>
<dbReference type="Gene3D" id="3.40.980.10">
    <property type="entry name" value="MoaB/Mog-like domain"/>
    <property type="match status" value="1"/>
</dbReference>
<evidence type="ECO:0000313" key="3">
    <source>
        <dbReference type="EMBL" id="PUU83727.1"/>
    </source>
</evidence>
<evidence type="ECO:0000259" key="2">
    <source>
        <dbReference type="SMART" id="SM00852"/>
    </source>
</evidence>
<dbReference type="EMBL" id="NESQ01000008">
    <property type="protein sequence ID" value="PUU83727.1"/>
    <property type="molecule type" value="Genomic_DNA"/>
</dbReference>
<dbReference type="Proteomes" id="UP000244722">
    <property type="component" value="Unassembled WGS sequence"/>
</dbReference>
<dbReference type="OrthoDB" id="448496at2759"/>
<protein>
    <submittedName>
        <fullName evidence="3">MoaB/Mog domain-containing protein</fullName>
    </submittedName>
</protein>
<evidence type="ECO:0000313" key="4">
    <source>
        <dbReference type="Proteomes" id="UP000244722"/>
    </source>
</evidence>
<organism evidence="3 4">
    <name type="scientific">Tuber borchii</name>
    <name type="common">White truffle</name>
    <dbReference type="NCBI Taxonomy" id="42251"/>
    <lineage>
        <taxon>Eukaryota</taxon>
        <taxon>Fungi</taxon>
        <taxon>Dikarya</taxon>
        <taxon>Ascomycota</taxon>
        <taxon>Pezizomycotina</taxon>
        <taxon>Pezizomycetes</taxon>
        <taxon>Pezizales</taxon>
        <taxon>Tuberaceae</taxon>
        <taxon>Tuber</taxon>
    </lineage>
</organism>
<dbReference type="Pfam" id="PF24102">
    <property type="entry name" value="FLAD1_M"/>
    <property type="match status" value="1"/>
</dbReference>
<gene>
    <name evidence="3" type="ORF">B9Z19DRAFT_1098546</name>
</gene>
<dbReference type="AlphaFoldDB" id="A0A2T7A7K8"/>
<feature type="region of interest" description="Disordered" evidence="1">
    <location>
        <begin position="269"/>
        <end position="296"/>
    </location>
</feature>
<name>A0A2T7A7K8_TUBBO</name>